<evidence type="ECO:0000313" key="2">
    <source>
        <dbReference type="Proteomes" id="UP000269157"/>
    </source>
</evidence>
<dbReference type="Proteomes" id="UP000269157">
    <property type="component" value="Unassembled WGS sequence"/>
</dbReference>
<reference evidence="1 2" key="1">
    <citation type="submission" date="2018-10" db="EMBL/GenBank/DDBJ databases">
        <title>Genomic Encyclopedia of Archaeal and Bacterial Type Strains, Phase II (KMG-II): from individual species to whole genera.</title>
        <authorList>
            <person name="Goeker M."/>
        </authorList>
    </citation>
    <scope>NUCLEOTIDE SEQUENCE [LARGE SCALE GENOMIC DNA]</scope>
    <source>
        <strain evidence="1 2">DSM 29466</strain>
    </source>
</reference>
<dbReference type="AlphaFoldDB" id="A0A497UY74"/>
<keyword evidence="2" id="KW-1185">Reference proteome</keyword>
<organism evidence="1 2">
    <name type="scientific">Litoreibacter meonggei</name>
    <dbReference type="NCBI Taxonomy" id="1049199"/>
    <lineage>
        <taxon>Bacteria</taxon>
        <taxon>Pseudomonadati</taxon>
        <taxon>Pseudomonadota</taxon>
        <taxon>Alphaproteobacteria</taxon>
        <taxon>Rhodobacterales</taxon>
        <taxon>Roseobacteraceae</taxon>
        <taxon>Litoreibacter</taxon>
    </lineage>
</organism>
<accession>A0A497UY74</accession>
<sequence length="366" mass="40337">MEVEDYVGWRVIPETLDEPSGVIGSLKVREAWINFIDVKNGSFKGRIGDKARKLFESNNQNRKRMFALLLRHLSTKGMSTQSSRPDEAVLAVFPFVVRPEIDKAVAVSAPASSGRVQLESDKLEAFLVSPPGTEEEILVSLGVSHEIIRENVDRPKNKKTSLGRFVGYTSPVVSARAYATLVRMGKVDEEGWVDIANGRVLRDLINLGLVQKADGQILPVDELVSDPDAMFKHAIARCDTVQLARSMLVKNPSVSSVEVTEMLVTKFGKRYQTDGSKIRVGNALKRWARWVEPHLIDPKGGAKADSLLEAALSKEAQVGRRTYASPENIAIAKAGYAAGDYGKTIAERLGVSYMTLKRWKDSGKLD</sequence>
<proteinExistence type="predicted"/>
<evidence type="ECO:0000313" key="1">
    <source>
        <dbReference type="EMBL" id="RLJ36111.1"/>
    </source>
</evidence>
<comment type="caution">
    <text evidence="1">The sequence shown here is derived from an EMBL/GenBank/DDBJ whole genome shotgun (WGS) entry which is preliminary data.</text>
</comment>
<gene>
    <name evidence="1" type="ORF">BCF46_3985</name>
</gene>
<protein>
    <submittedName>
        <fullName evidence="1">Uncharacterized protein</fullName>
    </submittedName>
</protein>
<dbReference type="EMBL" id="RCCE01000013">
    <property type="protein sequence ID" value="RLJ36111.1"/>
    <property type="molecule type" value="Genomic_DNA"/>
</dbReference>
<name>A0A497UY74_9RHOB</name>